<reference evidence="1 2" key="1">
    <citation type="submission" date="2016-06" db="EMBL/GenBank/DDBJ databases">
        <title>Genome sequence of halotolerant plant growth promoting strain of Halomonas elongata HEK1 isolated from salterns of Rann of Kutch, Gujarat, India.</title>
        <authorList>
            <person name="Gaba S."/>
            <person name="Singh R.N."/>
            <person name="Abrol S."/>
            <person name="Kaushik R."/>
            <person name="Saxena A.K."/>
        </authorList>
    </citation>
    <scope>NUCLEOTIDE SEQUENCE [LARGE SCALE GENOMIC DNA]</scope>
    <source>
        <strain evidence="1 2">HEK1</strain>
    </source>
</reference>
<name>A0A1B8NW78_HALEL</name>
<dbReference type="PATRIC" id="fig|2746.7.peg.3359"/>
<comment type="caution">
    <text evidence="1">The sequence shown here is derived from an EMBL/GenBank/DDBJ whole genome shotgun (WGS) entry which is preliminary data.</text>
</comment>
<sequence>MRHLHQLWGFPVKLESIELGEVVRRYHWPLPEGEDAPESG</sequence>
<gene>
    <name evidence="1" type="ORF">A8U91_03261</name>
</gene>
<dbReference type="AlphaFoldDB" id="A0A1B8NW78"/>
<evidence type="ECO:0000313" key="2">
    <source>
        <dbReference type="Proteomes" id="UP000092504"/>
    </source>
</evidence>
<evidence type="ECO:0000313" key="1">
    <source>
        <dbReference type="EMBL" id="OBX34213.1"/>
    </source>
</evidence>
<accession>A0A1B8NW78</accession>
<proteinExistence type="predicted"/>
<dbReference type="EMBL" id="MAJD01000002">
    <property type="protein sequence ID" value="OBX34213.1"/>
    <property type="molecule type" value="Genomic_DNA"/>
</dbReference>
<organism evidence="1 2">
    <name type="scientific">Halomonas elongata</name>
    <dbReference type="NCBI Taxonomy" id="2746"/>
    <lineage>
        <taxon>Bacteria</taxon>
        <taxon>Pseudomonadati</taxon>
        <taxon>Pseudomonadota</taxon>
        <taxon>Gammaproteobacteria</taxon>
        <taxon>Oceanospirillales</taxon>
        <taxon>Halomonadaceae</taxon>
        <taxon>Halomonas</taxon>
    </lineage>
</organism>
<dbReference type="Proteomes" id="UP000092504">
    <property type="component" value="Unassembled WGS sequence"/>
</dbReference>
<protein>
    <submittedName>
        <fullName evidence="1">Uncharacterized protein</fullName>
    </submittedName>
</protein>